<dbReference type="InterPro" id="IPR002543">
    <property type="entry name" value="FtsK_dom"/>
</dbReference>
<protein>
    <submittedName>
        <fullName evidence="5">FtsK/SpoIIIE family protein</fullName>
    </submittedName>
</protein>
<evidence type="ECO:0000313" key="6">
    <source>
        <dbReference type="Proteomes" id="UP000198224"/>
    </source>
</evidence>
<dbReference type="GO" id="GO:0005524">
    <property type="term" value="F:ATP binding"/>
    <property type="evidence" value="ECO:0007669"/>
    <property type="project" value="UniProtKB-UniRule"/>
</dbReference>
<dbReference type="EMBL" id="LT607409">
    <property type="protein sequence ID" value="SCE97697.1"/>
    <property type="molecule type" value="Genomic_DNA"/>
</dbReference>
<sequence length="874" mass="91608">MESVASAFGRAVAAHREAVSHAEAARARLRVGAGQNGPSVQASEDARRFAAGMQRMAEGLTPGWLGCRLEAAAAALPSGVDAAVGRPLAVRLGEASPVADGVFGVVVPFVGAGHLAVDSDARDPSVARWLRGLLLRVLAALPDGALRVAAVDGATLGAVFGPFRAMVEAEAWRRPAIDLPGLQQVLAEAEERIERVQDGEADPSVLLVCVAALPQGAARAEWSRLAAIAHAGPAAGVFLLLAGYPPPQHPGLEAAPRLERTTHLTAAGGGLFRVSDPPGPYRFSDDGAGLAVPMRLDGGPSDDLIETVCRRLAKAARVQASTDFTALMPVEIWQESSVGGLRTVVGREGRAECVLALDDATPHWLVGGRTGSGKTVFLLDMLYGLASRYSPDELGLYLLDFKEGVSFAEFTPTAVDPSWIPHARTVGIESDREYGLAVLRTLSREMTRRASELKRAGVTKLADLRAGRPDVAMPRLVAVIDEFHVLFEGNDPVARQAVALLEELARKGRSYGIHLVLASQTISGVEALFAKTESIFGQFPLRVALAGGGGILDQLNDGADNLPIGAAVINAAAGIPGANRVIRFPNADAASVTAQRHLLWNARPPGDAPPAVFAGYAEQHPDADPTFARLSPNVRRRRALVGRAVDVGLPTAGFTLDATPGSHLAVLGTSPVGADVLYAAAVSLARQHAPGTARFLIAPLVAAADEAADAAVEAITAAGHHCETITSTQYRTHLVDLAQQSEPGGGQATYLVVFGADAASNLLAASDPITYRSGHEDLRAVLANGPGHGVHLLGWWRTLSRFNDDVGPTGGGEVACLVALNLPSSDIGSLLGDYASEWQSRPNRALLIDRNDNRRTLIVPYVRPGTLDQIDDLT</sequence>
<organism evidence="5 6">
    <name type="scientific">Micromonospora chokoriensis</name>
    <dbReference type="NCBI Taxonomy" id="356851"/>
    <lineage>
        <taxon>Bacteria</taxon>
        <taxon>Bacillati</taxon>
        <taxon>Actinomycetota</taxon>
        <taxon>Actinomycetes</taxon>
        <taxon>Micromonosporales</taxon>
        <taxon>Micromonosporaceae</taxon>
        <taxon>Micromonospora</taxon>
    </lineage>
</organism>
<dbReference type="PROSITE" id="PS50901">
    <property type="entry name" value="FTSK"/>
    <property type="match status" value="1"/>
</dbReference>
<dbReference type="CDD" id="cd01127">
    <property type="entry name" value="TrwB_TraG_TraD_VirD4"/>
    <property type="match status" value="1"/>
</dbReference>
<feature type="domain" description="FtsK" evidence="4">
    <location>
        <begin position="350"/>
        <end position="554"/>
    </location>
</feature>
<reference evidence="6" key="1">
    <citation type="submission" date="2016-06" db="EMBL/GenBank/DDBJ databases">
        <authorList>
            <person name="Varghese N."/>
            <person name="Submissions Spin"/>
        </authorList>
    </citation>
    <scope>NUCLEOTIDE SEQUENCE [LARGE SCALE GENOMIC DNA]</scope>
    <source>
        <strain evidence="6">DSM 45160</strain>
    </source>
</reference>
<proteinExistence type="predicted"/>
<feature type="binding site" evidence="3">
    <location>
        <begin position="368"/>
        <end position="375"/>
    </location>
    <ligand>
        <name>ATP</name>
        <dbReference type="ChEBI" id="CHEBI:30616"/>
    </ligand>
</feature>
<name>A0A1C4WN67_9ACTN</name>
<keyword evidence="2 3" id="KW-0067">ATP-binding</keyword>
<evidence type="ECO:0000256" key="2">
    <source>
        <dbReference type="ARBA" id="ARBA00022840"/>
    </source>
</evidence>
<dbReference type="Proteomes" id="UP000198224">
    <property type="component" value="Chromosome I"/>
</dbReference>
<evidence type="ECO:0000256" key="1">
    <source>
        <dbReference type="ARBA" id="ARBA00022741"/>
    </source>
</evidence>
<dbReference type="InterPro" id="IPR027417">
    <property type="entry name" value="P-loop_NTPase"/>
</dbReference>
<dbReference type="PANTHER" id="PTHR22683">
    <property type="entry name" value="SPORULATION PROTEIN RELATED"/>
    <property type="match status" value="1"/>
</dbReference>
<dbReference type="AlphaFoldDB" id="A0A1C4WN67"/>
<keyword evidence="6" id="KW-1185">Reference proteome</keyword>
<dbReference type="Pfam" id="PF01580">
    <property type="entry name" value="FtsK_SpoIIIE"/>
    <property type="match status" value="1"/>
</dbReference>
<keyword evidence="1 3" id="KW-0547">Nucleotide-binding</keyword>
<evidence type="ECO:0000313" key="5">
    <source>
        <dbReference type="EMBL" id="SCE97697.1"/>
    </source>
</evidence>
<accession>A0A1C4WN67</accession>
<dbReference type="PANTHER" id="PTHR22683:SF41">
    <property type="entry name" value="DNA TRANSLOCASE FTSK"/>
    <property type="match status" value="1"/>
</dbReference>
<dbReference type="InterPro" id="IPR050206">
    <property type="entry name" value="FtsK/SpoIIIE/SftA"/>
</dbReference>
<dbReference type="GO" id="GO:0003677">
    <property type="term" value="F:DNA binding"/>
    <property type="evidence" value="ECO:0007669"/>
    <property type="project" value="InterPro"/>
</dbReference>
<dbReference type="RefSeq" id="WP_088988160.1">
    <property type="nucleotide sequence ID" value="NZ_LT607409.1"/>
</dbReference>
<gene>
    <name evidence="5" type="ORF">GA0070612_2654</name>
</gene>
<evidence type="ECO:0000259" key="4">
    <source>
        <dbReference type="PROSITE" id="PS50901"/>
    </source>
</evidence>
<evidence type="ECO:0000256" key="3">
    <source>
        <dbReference type="PROSITE-ProRule" id="PRU00289"/>
    </source>
</evidence>
<dbReference type="SUPFAM" id="SSF52540">
    <property type="entry name" value="P-loop containing nucleoside triphosphate hydrolases"/>
    <property type="match status" value="1"/>
</dbReference>
<dbReference type="Gene3D" id="3.40.50.300">
    <property type="entry name" value="P-loop containing nucleotide triphosphate hydrolases"/>
    <property type="match status" value="1"/>
</dbReference>